<gene>
    <name evidence="2" type="ORF">PGTUg99_013669</name>
</gene>
<dbReference type="AlphaFoldDB" id="A0A5B0MPF5"/>
<proteinExistence type="predicted"/>
<evidence type="ECO:0000313" key="2">
    <source>
        <dbReference type="EMBL" id="KAA1078877.1"/>
    </source>
</evidence>
<sequence length="323" mass="35970">MGGYPLGYPDIRQDFGRKRTSAPESAPAGGYPLALAGIRQRIADIRDGLSATISTRVPKPPKLPTSKGALPLTSPPDKISVQCGFEMWYRSKWTQQQGVLRTNHFVNWADPSSFTSLLTTLCNKFCDLVELKTKITDERAMFAKEHFHFCRLGSRKGGSVEDYDSFVDFLKREKVIDLIYDQDAFEKFSLDEEERLGMEAESARHKLRSNQSRPSTNRSPTPESEMSYSSLPSPKTVVTRSTSIVTRSASAVSSQMFTMDDSTKQLSQNIPGPLTQNKVIPTAINLSPPDIPLPNPPCSMAKEMKEEDGIVVIRVTPPCKFFP</sequence>
<comment type="caution">
    <text evidence="2">The sequence shown here is derived from an EMBL/GenBank/DDBJ whole genome shotgun (WGS) entry which is preliminary data.</text>
</comment>
<evidence type="ECO:0000313" key="3">
    <source>
        <dbReference type="Proteomes" id="UP000325313"/>
    </source>
</evidence>
<feature type="region of interest" description="Disordered" evidence="1">
    <location>
        <begin position="1"/>
        <end position="28"/>
    </location>
</feature>
<dbReference type="Proteomes" id="UP000325313">
    <property type="component" value="Unassembled WGS sequence"/>
</dbReference>
<protein>
    <submittedName>
        <fullName evidence="2">Uncharacterized protein</fullName>
    </submittedName>
</protein>
<feature type="compositionally biased region" description="Polar residues" evidence="1">
    <location>
        <begin position="209"/>
        <end position="233"/>
    </location>
</feature>
<reference evidence="2 3" key="1">
    <citation type="submission" date="2019-05" db="EMBL/GenBank/DDBJ databases">
        <title>Emergence of the Ug99 lineage of the wheat stem rust pathogen through somatic hybridization.</title>
        <authorList>
            <person name="Li F."/>
            <person name="Upadhyaya N.M."/>
            <person name="Sperschneider J."/>
            <person name="Matny O."/>
            <person name="Nguyen-Phuc H."/>
            <person name="Mago R."/>
            <person name="Raley C."/>
            <person name="Miller M.E."/>
            <person name="Silverstein K.A.T."/>
            <person name="Henningsen E."/>
            <person name="Hirsch C.D."/>
            <person name="Visser B."/>
            <person name="Pretorius Z.A."/>
            <person name="Steffenson B.J."/>
            <person name="Schwessinger B."/>
            <person name="Dodds P.N."/>
            <person name="Figueroa M."/>
        </authorList>
    </citation>
    <scope>NUCLEOTIDE SEQUENCE [LARGE SCALE GENOMIC DNA]</scope>
    <source>
        <strain evidence="2 3">Ug99</strain>
    </source>
</reference>
<name>A0A5B0MPF5_PUCGR</name>
<accession>A0A5B0MPF5</accession>
<dbReference type="EMBL" id="VDEP01000446">
    <property type="protein sequence ID" value="KAA1078877.1"/>
    <property type="molecule type" value="Genomic_DNA"/>
</dbReference>
<evidence type="ECO:0000256" key="1">
    <source>
        <dbReference type="SAM" id="MobiDB-lite"/>
    </source>
</evidence>
<feature type="region of interest" description="Disordered" evidence="1">
    <location>
        <begin position="199"/>
        <end position="235"/>
    </location>
</feature>
<organism evidence="2 3">
    <name type="scientific">Puccinia graminis f. sp. tritici</name>
    <dbReference type="NCBI Taxonomy" id="56615"/>
    <lineage>
        <taxon>Eukaryota</taxon>
        <taxon>Fungi</taxon>
        <taxon>Dikarya</taxon>
        <taxon>Basidiomycota</taxon>
        <taxon>Pucciniomycotina</taxon>
        <taxon>Pucciniomycetes</taxon>
        <taxon>Pucciniales</taxon>
        <taxon>Pucciniaceae</taxon>
        <taxon>Puccinia</taxon>
    </lineage>
</organism>